<feature type="region of interest" description="Disordered" evidence="2">
    <location>
        <begin position="1"/>
        <end position="31"/>
    </location>
</feature>
<dbReference type="STRING" id="317619.GCA_000332315_01048"/>
<dbReference type="InterPro" id="IPR012296">
    <property type="entry name" value="Nuclease_put_TT1808"/>
</dbReference>
<accession>A0A0M2PUU3</accession>
<evidence type="ECO:0000259" key="3">
    <source>
        <dbReference type="Pfam" id="PF05685"/>
    </source>
</evidence>
<gene>
    <name evidence="4" type="ORF">PROH_11355</name>
</gene>
<feature type="compositionally biased region" description="Polar residues" evidence="2">
    <location>
        <begin position="20"/>
        <end position="30"/>
    </location>
</feature>
<feature type="compositionally biased region" description="Pro residues" evidence="2">
    <location>
        <begin position="1"/>
        <end position="10"/>
    </location>
</feature>
<organism evidence="4 5">
    <name type="scientific">Prochlorothrix hollandica PCC 9006 = CALU 1027</name>
    <dbReference type="NCBI Taxonomy" id="317619"/>
    <lineage>
        <taxon>Bacteria</taxon>
        <taxon>Bacillati</taxon>
        <taxon>Cyanobacteriota</taxon>
        <taxon>Cyanophyceae</taxon>
        <taxon>Prochlorotrichales</taxon>
        <taxon>Prochlorotrichaceae</taxon>
        <taxon>Prochlorothrix</taxon>
    </lineage>
</organism>
<sequence>MATLLSPPPEAELLLPGQDQLPSDDNQTMETQRHKMQMDLLIEGLDSWLEQRAEGYVGGNMFIYYSQAQIKSQDFKGPDFFAVTGVPNRERKSWVVWQEEKAPDVVIELLSESTAQYDKTEKKQVYQDKMRVSEYYWYDPWNPEDFAGFSLNHGQYEPKPFNEQGWLLSHALGLALIRWTGTYRGVNTTWLRWATLDGDLLATGKELAQQAQQQADQAQQRAKLLADKLRELGVDPDAL</sequence>
<dbReference type="Proteomes" id="UP000034681">
    <property type="component" value="Unassembled WGS sequence"/>
</dbReference>
<dbReference type="CDD" id="cd06260">
    <property type="entry name" value="DUF820-like"/>
    <property type="match status" value="1"/>
</dbReference>
<dbReference type="OrthoDB" id="557157at2"/>
<dbReference type="EMBL" id="AJTX02000004">
    <property type="protein sequence ID" value="KKJ00276.1"/>
    <property type="molecule type" value="Genomic_DNA"/>
</dbReference>
<dbReference type="InterPro" id="IPR008538">
    <property type="entry name" value="Uma2"/>
</dbReference>
<dbReference type="AlphaFoldDB" id="A0A0M2PUU3"/>
<dbReference type="Gene3D" id="3.90.1570.10">
    <property type="entry name" value="tt1808, chain A"/>
    <property type="match status" value="1"/>
</dbReference>
<protein>
    <recommendedName>
        <fullName evidence="3">Putative restriction endonuclease domain-containing protein</fullName>
    </recommendedName>
</protein>
<dbReference type="SUPFAM" id="SSF52980">
    <property type="entry name" value="Restriction endonuclease-like"/>
    <property type="match status" value="1"/>
</dbReference>
<dbReference type="PANTHER" id="PTHR33352:SF3">
    <property type="entry name" value="SLR1612 PROTEIN"/>
    <property type="match status" value="1"/>
</dbReference>
<dbReference type="RefSeq" id="WP_017711647.1">
    <property type="nucleotide sequence ID" value="NZ_KB235933.1"/>
</dbReference>
<feature type="coiled-coil region" evidence="1">
    <location>
        <begin position="201"/>
        <end position="235"/>
    </location>
</feature>
<comment type="caution">
    <text evidence="4">The sequence shown here is derived from an EMBL/GenBank/DDBJ whole genome shotgun (WGS) entry which is preliminary data.</text>
</comment>
<evidence type="ECO:0000313" key="4">
    <source>
        <dbReference type="EMBL" id="KKJ00276.1"/>
    </source>
</evidence>
<evidence type="ECO:0000313" key="5">
    <source>
        <dbReference type="Proteomes" id="UP000034681"/>
    </source>
</evidence>
<dbReference type="Pfam" id="PF05685">
    <property type="entry name" value="Uma2"/>
    <property type="match status" value="1"/>
</dbReference>
<evidence type="ECO:0000256" key="1">
    <source>
        <dbReference type="SAM" id="Coils"/>
    </source>
</evidence>
<proteinExistence type="predicted"/>
<keyword evidence="5" id="KW-1185">Reference proteome</keyword>
<keyword evidence="1" id="KW-0175">Coiled coil</keyword>
<dbReference type="InterPro" id="IPR011335">
    <property type="entry name" value="Restrct_endonuc-II-like"/>
</dbReference>
<reference evidence="4" key="1">
    <citation type="submission" date="2012-04" db="EMBL/GenBank/DDBJ databases">
        <authorList>
            <person name="Borisov I.G."/>
            <person name="Ivanikova N.V."/>
            <person name="Pinevich A.V."/>
        </authorList>
    </citation>
    <scope>NUCLEOTIDE SEQUENCE</scope>
    <source>
        <strain evidence="4">CALU 1027</strain>
    </source>
</reference>
<dbReference type="PANTHER" id="PTHR33352">
    <property type="entry name" value="SLR1095 PROTEIN"/>
    <property type="match status" value="1"/>
</dbReference>
<name>A0A0M2PUU3_PROHO</name>
<evidence type="ECO:0000256" key="2">
    <source>
        <dbReference type="SAM" id="MobiDB-lite"/>
    </source>
</evidence>
<dbReference type="eggNOG" id="COG4636">
    <property type="taxonomic scope" value="Bacteria"/>
</dbReference>
<feature type="domain" description="Putative restriction endonuclease" evidence="3">
    <location>
        <begin position="31"/>
        <end position="174"/>
    </location>
</feature>